<dbReference type="InterPro" id="IPR003817">
    <property type="entry name" value="PS_Dcarbxylase"/>
</dbReference>
<keyword evidence="11" id="KW-1003">Cell membrane</keyword>
<dbReference type="NCBIfam" id="NF001941">
    <property type="entry name" value="PRK00723.1"/>
    <property type="match status" value="1"/>
</dbReference>
<dbReference type="InterPro" id="IPR033179">
    <property type="entry name" value="PSD_type2_pro"/>
</dbReference>
<feature type="site" description="Cleavage (non-hydrolytic); by autocatalysis" evidence="11">
    <location>
        <begin position="257"/>
        <end position="258"/>
    </location>
</feature>
<evidence type="ECO:0000313" key="13">
    <source>
        <dbReference type="Proteomes" id="UP000274593"/>
    </source>
</evidence>
<dbReference type="AlphaFoldDB" id="A0A3S8R5M3"/>
<comment type="cofactor">
    <cofactor evidence="11">
        <name>pyruvate</name>
        <dbReference type="ChEBI" id="CHEBI:15361"/>
    </cofactor>
    <text evidence="11">Binds 1 pyruvoyl group covalently per subunit.</text>
</comment>
<feature type="active site" description="Charge relay system; for autoendoproteolytic cleavage activity" evidence="11">
    <location>
        <position position="258"/>
    </location>
</feature>
<dbReference type="NCBIfam" id="TIGR00163">
    <property type="entry name" value="PS_decarb"/>
    <property type="match status" value="1"/>
</dbReference>
<dbReference type="Proteomes" id="UP000274593">
    <property type="component" value="Chromosome"/>
</dbReference>
<keyword evidence="2 11" id="KW-0444">Lipid biosynthesis</keyword>
<comment type="subunit">
    <text evidence="11">Heterodimer of a large membrane-associated beta subunit and a small pyruvoyl-containing alpha subunit.</text>
</comment>
<feature type="modified residue" description="Pyruvic acid (Ser); by autocatalysis" evidence="11">
    <location>
        <position position="258"/>
    </location>
</feature>
<comment type="subcellular location">
    <subcellularLocation>
        <location evidence="11">Cell membrane</location>
        <topology evidence="11">Peripheral membrane protein</topology>
    </subcellularLocation>
</comment>
<keyword evidence="3 11" id="KW-0210">Decarboxylase</keyword>
<dbReference type="PANTHER" id="PTHR10067">
    <property type="entry name" value="PHOSPHATIDYLSERINE DECARBOXYLASE"/>
    <property type="match status" value="1"/>
</dbReference>
<dbReference type="InterPro" id="IPR033177">
    <property type="entry name" value="PSD-B"/>
</dbReference>
<feature type="chain" id="PRO_5023360983" description="Phosphatidylserine decarboxylase beta chain" evidence="11">
    <location>
        <begin position="1"/>
        <end position="257"/>
    </location>
</feature>
<comment type="similarity">
    <text evidence="11">Belongs to the phosphatidylserine decarboxylase family. PSD-B subfamily. Prokaryotic type II sub-subfamily.</text>
</comment>
<feature type="active site" description="Charge relay system; for autoendoproteolytic cleavage activity" evidence="11">
    <location>
        <position position="170"/>
    </location>
</feature>
<feature type="active site" description="Schiff-base intermediate with substrate; via pyruvic acid; for decarboxylase activity" evidence="11">
    <location>
        <position position="258"/>
    </location>
</feature>
<evidence type="ECO:0000256" key="5">
    <source>
        <dbReference type="ARBA" id="ARBA00023136"/>
    </source>
</evidence>
<proteinExistence type="inferred from homology"/>
<keyword evidence="13" id="KW-1185">Reference proteome</keyword>
<gene>
    <name evidence="11" type="primary">psd</name>
    <name evidence="12" type="ORF">D6T69_05825</name>
</gene>
<comment type="pathway">
    <text evidence="11">Phospholipid metabolism; phosphatidylethanolamine biosynthesis; phosphatidylethanolamine from CDP-diacylglycerol: step 2/2.</text>
</comment>
<dbReference type="PANTHER" id="PTHR10067:SF17">
    <property type="entry name" value="PHOSPHATIDYLSERINE DECARBOXYLASE PROENZYME 2"/>
    <property type="match status" value="1"/>
</dbReference>
<dbReference type="EMBL" id="CP032548">
    <property type="protein sequence ID" value="AZJ35066.1"/>
    <property type="molecule type" value="Genomic_DNA"/>
</dbReference>
<keyword evidence="8 11" id="KW-0456">Lyase</keyword>
<evidence type="ECO:0000256" key="8">
    <source>
        <dbReference type="ARBA" id="ARBA00023239"/>
    </source>
</evidence>
<keyword evidence="7 11" id="KW-0594">Phospholipid biosynthesis</keyword>
<feature type="active site" description="Charge relay system; for autoendoproteolytic cleavage activity" evidence="11">
    <location>
        <position position="114"/>
    </location>
</feature>
<comment type="pathway">
    <text evidence="1">Lipid metabolism.</text>
</comment>
<keyword evidence="5 11" id="KW-0472">Membrane</keyword>
<keyword evidence="4 11" id="KW-0443">Lipid metabolism</keyword>
<dbReference type="GO" id="GO:0004609">
    <property type="term" value="F:phosphatidylserine decarboxylase activity"/>
    <property type="evidence" value="ECO:0007669"/>
    <property type="project" value="UniProtKB-UniRule"/>
</dbReference>
<evidence type="ECO:0000256" key="10">
    <source>
        <dbReference type="ARBA" id="ARBA00023317"/>
    </source>
</evidence>
<accession>A0A3S8R5M3</accession>
<evidence type="ECO:0000256" key="9">
    <source>
        <dbReference type="ARBA" id="ARBA00023264"/>
    </source>
</evidence>
<keyword evidence="10 11" id="KW-0670">Pyruvate</keyword>
<sequence length="295" mass="33786">MTVMKIKFIDRKTGKIITETPPGEGYLKLLYNNPFGKMALLPLVKRKFLSSWYGKLMNKPNSINKINSFVRELQIDMSEAERPSEDYISFNDFFYRKLKPDARPIEEGFISPGDGKMLAFKNISDIHNFFIKGRKFTLEEFLDNKELATKHKDDSLIILRLAPNDYHRYHFPYDGTPSEVTKIKGRYFSVSPYALATNFTKVFCENKREYCTLKTHDKGDIIIAPVGATMVGSIIETYTPNIEVKKGDEMGYFAFGGSTIVLLVNSSKITIDEDILTNTKNKMETFVKMGERIGN</sequence>
<evidence type="ECO:0000256" key="7">
    <source>
        <dbReference type="ARBA" id="ARBA00023209"/>
    </source>
</evidence>
<dbReference type="HAMAP" id="MF_00663">
    <property type="entry name" value="PS_decarb_PSD_B_type2"/>
    <property type="match status" value="1"/>
</dbReference>
<comment type="function">
    <text evidence="11">Catalyzes the formation of phosphatidylethanolamine (PtdEtn) from phosphatidylserine (PtdSer).</text>
</comment>
<dbReference type="UniPathway" id="UPA00558">
    <property type="reaction ID" value="UER00616"/>
</dbReference>
<keyword evidence="9 11" id="KW-1208">Phospholipid metabolism</keyword>
<organism evidence="12 13">
    <name type="scientific">Tenacibaculum singaporense</name>
    <dbReference type="NCBI Taxonomy" id="2358479"/>
    <lineage>
        <taxon>Bacteria</taxon>
        <taxon>Pseudomonadati</taxon>
        <taxon>Bacteroidota</taxon>
        <taxon>Flavobacteriia</taxon>
        <taxon>Flavobacteriales</taxon>
        <taxon>Flavobacteriaceae</taxon>
        <taxon>Tenacibaculum</taxon>
    </lineage>
</organism>
<protein>
    <recommendedName>
        <fullName evidence="11">Phosphatidylserine decarboxylase proenzyme</fullName>
        <ecNumber evidence="11">4.1.1.65</ecNumber>
    </recommendedName>
    <component>
        <recommendedName>
            <fullName evidence="11">Phosphatidylserine decarboxylase alpha chain</fullName>
        </recommendedName>
    </component>
    <component>
        <recommendedName>
            <fullName evidence="11">Phosphatidylserine decarboxylase beta chain</fullName>
        </recommendedName>
    </component>
</protein>
<evidence type="ECO:0000256" key="1">
    <source>
        <dbReference type="ARBA" id="ARBA00005189"/>
    </source>
</evidence>
<feature type="chain" id="PRO_5023360982" description="Phosphatidylserine decarboxylase alpha chain" evidence="11">
    <location>
        <begin position="258"/>
        <end position="295"/>
    </location>
</feature>
<comment type="catalytic activity">
    <reaction evidence="11">
        <text>a 1,2-diacyl-sn-glycero-3-phospho-L-serine + H(+) = a 1,2-diacyl-sn-glycero-3-phosphoethanolamine + CO2</text>
        <dbReference type="Rhea" id="RHEA:20828"/>
        <dbReference type="ChEBI" id="CHEBI:15378"/>
        <dbReference type="ChEBI" id="CHEBI:16526"/>
        <dbReference type="ChEBI" id="CHEBI:57262"/>
        <dbReference type="ChEBI" id="CHEBI:64612"/>
        <dbReference type="EC" id="4.1.1.65"/>
    </reaction>
</comment>
<keyword evidence="6 11" id="KW-0865">Zymogen</keyword>
<dbReference type="GO" id="GO:0006646">
    <property type="term" value="P:phosphatidylethanolamine biosynthetic process"/>
    <property type="evidence" value="ECO:0007669"/>
    <property type="project" value="UniProtKB-UniRule"/>
</dbReference>
<comment type="PTM">
    <text evidence="11">Is synthesized initially as an inactive proenzyme. Formation of the active enzyme involves a self-maturation process in which the active site pyruvoyl group is generated from an internal serine residue via an autocatalytic post-translational modification. Two non-identical subunits are generated from the proenzyme in this reaction, and the pyruvate is formed at the N-terminus of the alpha chain, which is derived from the carboxyl end of the proenzyme. The autoendoproteolytic cleavage occurs by a canonical serine protease mechanism, in which the side chain hydroxyl group of the serine supplies its oxygen atom to form the C-terminus of the beta chain, while the remainder of the serine residue undergoes an oxidative deamination to produce ammonia and the pyruvoyl prosthetic group on the alpha chain. During this reaction, the Ser that is part of the protease active site of the proenzyme becomes the pyruvoyl prosthetic group, which constitutes an essential element of the active site of the mature decarboxylase.</text>
</comment>
<evidence type="ECO:0000256" key="2">
    <source>
        <dbReference type="ARBA" id="ARBA00022516"/>
    </source>
</evidence>
<dbReference type="EC" id="4.1.1.65" evidence="11"/>
<evidence type="ECO:0000256" key="11">
    <source>
        <dbReference type="HAMAP-Rule" id="MF_00663"/>
    </source>
</evidence>
<evidence type="ECO:0000256" key="3">
    <source>
        <dbReference type="ARBA" id="ARBA00022793"/>
    </source>
</evidence>
<dbReference type="GO" id="GO:0005886">
    <property type="term" value="C:plasma membrane"/>
    <property type="evidence" value="ECO:0007669"/>
    <property type="project" value="UniProtKB-SubCell"/>
</dbReference>
<dbReference type="KEGG" id="tsig:D6T69_05825"/>
<evidence type="ECO:0000313" key="12">
    <source>
        <dbReference type="EMBL" id="AZJ35066.1"/>
    </source>
</evidence>
<dbReference type="Pfam" id="PF02666">
    <property type="entry name" value="PS_Dcarbxylase"/>
    <property type="match status" value="1"/>
</dbReference>
<reference evidence="12 13" key="1">
    <citation type="submission" date="2018-09" db="EMBL/GenBank/DDBJ databases">
        <title>Insights into the microbiota of Asian seabass (Lates calcarifer) with tenacibaculosis symptoms and description of sp. nov. Tenacibaculum singaporense.</title>
        <authorList>
            <person name="Miyake S."/>
            <person name="Soh M."/>
            <person name="Azman M.N."/>
            <person name="Ngoh S.Y."/>
            <person name="Orban L."/>
        </authorList>
    </citation>
    <scope>NUCLEOTIDE SEQUENCE [LARGE SCALE GENOMIC DNA]</scope>
    <source>
        <strain evidence="12 13">DSM 106434</strain>
    </source>
</reference>
<evidence type="ECO:0000256" key="6">
    <source>
        <dbReference type="ARBA" id="ARBA00023145"/>
    </source>
</evidence>
<evidence type="ECO:0000256" key="4">
    <source>
        <dbReference type="ARBA" id="ARBA00023098"/>
    </source>
</evidence>
<name>A0A3S8R5M3_9FLAO</name>